<comment type="caution">
    <text evidence="1">The sequence shown here is derived from an EMBL/GenBank/DDBJ whole genome shotgun (WGS) entry which is preliminary data.</text>
</comment>
<dbReference type="Proteomes" id="UP000783287">
    <property type="component" value="Unassembled WGS sequence"/>
</dbReference>
<evidence type="ECO:0000313" key="1">
    <source>
        <dbReference type="EMBL" id="MCA9382800.1"/>
    </source>
</evidence>
<sequence>MGEKYYRFVVDGIGIYEAVDRDCPKTDSRRDEKPDGSWLEKAGKEYPGAISYWTKEGLETYIFSGLLDWHASVVKGSINVLIAENPKNIKYQDQHQIILDDFDIEIMDIIGYEDFLQGDDILPDDLQLF</sequence>
<proteinExistence type="predicted"/>
<name>A0A955RIX3_9BACT</name>
<protein>
    <submittedName>
        <fullName evidence="1">Uncharacterized protein</fullName>
    </submittedName>
</protein>
<dbReference type="AlphaFoldDB" id="A0A955RIX3"/>
<reference evidence="1" key="2">
    <citation type="journal article" date="2021" name="Microbiome">
        <title>Successional dynamics and alternative stable states in a saline activated sludge microbial community over 9 years.</title>
        <authorList>
            <person name="Wang Y."/>
            <person name="Ye J."/>
            <person name="Ju F."/>
            <person name="Liu L."/>
            <person name="Boyd J.A."/>
            <person name="Deng Y."/>
            <person name="Parks D.H."/>
            <person name="Jiang X."/>
            <person name="Yin X."/>
            <person name="Woodcroft B.J."/>
            <person name="Tyson G.W."/>
            <person name="Hugenholtz P."/>
            <person name="Polz M.F."/>
            <person name="Zhang T."/>
        </authorList>
    </citation>
    <scope>NUCLEOTIDE SEQUENCE</scope>
    <source>
        <strain evidence="1">HKST-UBA14</strain>
    </source>
</reference>
<dbReference type="EMBL" id="JAGQLK010000005">
    <property type="protein sequence ID" value="MCA9382800.1"/>
    <property type="molecule type" value="Genomic_DNA"/>
</dbReference>
<gene>
    <name evidence="1" type="ORF">KC909_00380</name>
</gene>
<accession>A0A955RIX3</accession>
<organism evidence="1 2">
    <name type="scientific">Candidatus Dojkabacteria bacterium</name>
    <dbReference type="NCBI Taxonomy" id="2099670"/>
    <lineage>
        <taxon>Bacteria</taxon>
        <taxon>Candidatus Dojkabacteria</taxon>
    </lineage>
</organism>
<evidence type="ECO:0000313" key="2">
    <source>
        <dbReference type="Proteomes" id="UP000783287"/>
    </source>
</evidence>
<reference evidence="1" key="1">
    <citation type="submission" date="2020-04" db="EMBL/GenBank/DDBJ databases">
        <authorList>
            <person name="Zhang T."/>
        </authorList>
    </citation>
    <scope>NUCLEOTIDE SEQUENCE</scope>
    <source>
        <strain evidence="1">HKST-UBA14</strain>
    </source>
</reference>